<gene>
    <name evidence="9" type="ORF">B0A50_05501</name>
</gene>
<evidence type="ECO:0000313" key="10">
    <source>
        <dbReference type="Proteomes" id="UP000308549"/>
    </source>
</evidence>
<keyword evidence="4 8" id="KW-1133">Transmembrane helix</keyword>
<accession>A0A4V5N426</accession>
<dbReference type="GO" id="GO:0045039">
    <property type="term" value="P:protein insertion into mitochondrial inner membrane"/>
    <property type="evidence" value="ECO:0007669"/>
    <property type="project" value="TreeGrafter"/>
</dbReference>
<feature type="transmembrane region" description="Helical" evidence="8">
    <location>
        <begin position="57"/>
        <end position="78"/>
    </location>
</feature>
<dbReference type="GO" id="GO:0005744">
    <property type="term" value="C:TIM23 mitochondrial import inner membrane translocase complex"/>
    <property type="evidence" value="ECO:0007669"/>
    <property type="project" value="TreeGrafter"/>
</dbReference>
<dbReference type="PANTHER" id="PTHR28525:SF1">
    <property type="entry name" value="REACTIVE OXYGEN SPECIES MODULATOR 1"/>
    <property type="match status" value="1"/>
</dbReference>
<organism evidence="9 10">
    <name type="scientific">Salinomyces thailandicus</name>
    <dbReference type="NCBI Taxonomy" id="706561"/>
    <lineage>
        <taxon>Eukaryota</taxon>
        <taxon>Fungi</taxon>
        <taxon>Dikarya</taxon>
        <taxon>Ascomycota</taxon>
        <taxon>Pezizomycotina</taxon>
        <taxon>Dothideomycetes</taxon>
        <taxon>Dothideomycetidae</taxon>
        <taxon>Mycosphaerellales</taxon>
        <taxon>Teratosphaeriaceae</taxon>
        <taxon>Salinomyces</taxon>
    </lineage>
</organism>
<evidence type="ECO:0000256" key="5">
    <source>
        <dbReference type="ARBA" id="ARBA00023136"/>
    </source>
</evidence>
<dbReference type="SMART" id="SM01378">
    <property type="entry name" value="Romo1"/>
    <property type="match status" value="1"/>
</dbReference>
<dbReference type="Proteomes" id="UP000308549">
    <property type="component" value="Unassembled WGS sequence"/>
</dbReference>
<evidence type="ECO:0000256" key="4">
    <source>
        <dbReference type="ARBA" id="ARBA00022989"/>
    </source>
</evidence>
<keyword evidence="5 8" id="KW-0472">Membrane</keyword>
<feature type="region of interest" description="Disordered" evidence="7">
    <location>
        <begin position="323"/>
        <end position="363"/>
    </location>
</feature>
<feature type="transmembrane region" description="Helical" evidence="8">
    <location>
        <begin position="24"/>
        <end position="45"/>
    </location>
</feature>
<evidence type="ECO:0000256" key="1">
    <source>
        <dbReference type="ARBA" id="ARBA00004370"/>
    </source>
</evidence>
<comment type="subcellular location">
    <subcellularLocation>
        <location evidence="1">Membrane</location>
    </subcellularLocation>
</comment>
<feature type="region of interest" description="Disordered" evidence="7">
    <location>
        <begin position="423"/>
        <end position="444"/>
    </location>
</feature>
<proteinExistence type="inferred from homology"/>
<dbReference type="EMBL" id="NAJL01000031">
    <property type="protein sequence ID" value="TKA25989.1"/>
    <property type="molecule type" value="Genomic_DNA"/>
</dbReference>
<evidence type="ECO:0000256" key="8">
    <source>
        <dbReference type="SAM" id="Phobius"/>
    </source>
</evidence>
<keyword evidence="3 8" id="KW-0812">Transmembrane</keyword>
<evidence type="ECO:0000256" key="2">
    <source>
        <dbReference type="ARBA" id="ARBA00007839"/>
    </source>
</evidence>
<comment type="similarity">
    <text evidence="2">Belongs to the MGR2 family.</text>
</comment>
<dbReference type="PANTHER" id="PTHR28525">
    <property type="entry name" value="REACTIVE OXYGEN SPECIES MODULATOR 1"/>
    <property type="match status" value="1"/>
</dbReference>
<evidence type="ECO:0000256" key="7">
    <source>
        <dbReference type="SAM" id="MobiDB-lite"/>
    </source>
</evidence>
<evidence type="ECO:0000313" key="9">
    <source>
        <dbReference type="EMBL" id="TKA25989.1"/>
    </source>
</evidence>
<comment type="caution">
    <text evidence="9">The sequence shown here is derived from an EMBL/GenBank/DDBJ whole genome shotgun (WGS) entry which is preliminary data.</text>
</comment>
<evidence type="ECO:0000256" key="6">
    <source>
        <dbReference type="SAM" id="Coils"/>
    </source>
</evidence>
<name>A0A4V5N426_9PEZI</name>
<keyword evidence="10" id="KW-1185">Reference proteome</keyword>
<protein>
    <submittedName>
        <fullName evidence="9">Uncharacterized protein</fullName>
    </submittedName>
</protein>
<dbReference type="OrthoDB" id="5409308at2759"/>
<dbReference type="AlphaFoldDB" id="A0A4V5N426"/>
<reference evidence="9 10" key="1">
    <citation type="submission" date="2017-03" db="EMBL/GenBank/DDBJ databases">
        <title>Genomes of endolithic fungi from Antarctica.</title>
        <authorList>
            <person name="Coleine C."/>
            <person name="Masonjones S."/>
            <person name="Stajich J.E."/>
        </authorList>
    </citation>
    <scope>NUCLEOTIDE SEQUENCE [LARGE SCALE GENOMIC DNA]</scope>
    <source>
        <strain evidence="9 10">CCFEE 6315</strain>
    </source>
</reference>
<feature type="coiled-coil region" evidence="6">
    <location>
        <begin position="123"/>
        <end position="168"/>
    </location>
</feature>
<dbReference type="InterPro" id="IPR018450">
    <property type="entry name" value="Romo1/Mgr2"/>
</dbReference>
<evidence type="ECO:0000256" key="3">
    <source>
        <dbReference type="ARBA" id="ARBA00022692"/>
    </source>
</evidence>
<dbReference type="Pfam" id="PF10247">
    <property type="entry name" value="Romo1"/>
    <property type="match status" value="1"/>
</dbReference>
<dbReference type="GO" id="GO:0030150">
    <property type="term" value="P:protein import into mitochondrial matrix"/>
    <property type="evidence" value="ECO:0007669"/>
    <property type="project" value="TreeGrafter"/>
</dbReference>
<sequence>MPPMPASAGGNHGPSTFDKAKMGAMMGGSVGLIIGLIFGVTNIVRFGPGPNGMMRTLGQYMLGSSATFGFFMGIGTTIRTDSSPIMTEAFRKAQARNGRPMIMPLDRSRRAHAHFISAFQGFIEETSTKINSLQHELKEAKTALQHQVNETQRNNEDLHIRVEGLTAAQDGVVKRTVPEVTAGLGSCKEAVDEILQQHNSLAARVQGLERVKPTTKLLTAKYGLTAASDSDNEHTPDEIPAFSPCARIGPSSGDSYATAGKDLEAGESVYVRKGCTSNAMLPPPRPQPSLPPFLRGAPQSIFNSGSPSGFLREASVASTMTMRGDESPVKGFPMPRPPPRAANPAVRPAPQRKRKLPTDDVTESRTRIVTLTSSGDKWQELLTASIATNNPADLVRSTSKQYNVNSAAEQAIATAVRAYDTTTYGSSKEEQHQEGEVEDELPPPASSICSNIIVRPRSARGAPLQDLLASTNTTIDPGPPLDHEQPPSRQIRETLNNLHDRFRIGSGKQAKGNASLSSTSVGAIATVEGGEESPIKFKQGRRKSGRAVKKSQKVLEGGYFEEEDGRQRQI</sequence>
<keyword evidence="6" id="KW-0175">Coiled coil</keyword>